<organism evidence="2 3">
    <name type="scientific">Stylosanthes scabra</name>
    <dbReference type="NCBI Taxonomy" id="79078"/>
    <lineage>
        <taxon>Eukaryota</taxon>
        <taxon>Viridiplantae</taxon>
        <taxon>Streptophyta</taxon>
        <taxon>Embryophyta</taxon>
        <taxon>Tracheophyta</taxon>
        <taxon>Spermatophyta</taxon>
        <taxon>Magnoliopsida</taxon>
        <taxon>eudicotyledons</taxon>
        <taxon>Gunneridae</taxon>
        <taxon>Pentapetalae</taxon>
        <taxon>rosids</taxon>
        <taxon>fabids</taxon>
        <taxon>Fabales</taxon>
        <taxon>Fabaceae</taxon>
        <taxon>Papilionoideae</taxon>
        <taxon>50 kb inversion clade</taxon>
        <taxon>dalbergioids sensu lato</taxon>
        <taxon>Dalbergieae</taxon>
        <taxon>Pterocarpus clade</taxon>
        <taxon>Stylosanthes</taxon>
    </lineage>
</organism>
<feature type="compositionally biased region" description="Basic and acidic residues" evidence="1">
    <location>
        <begin position="61"/>
        <end position="71"/>
    </location>
</feature>
<keyword evidence="3" id="KW-1185">Reference proteome</keyword>
<proteinExistence type="predicted"/>
<accession>A0ABU6TU06</accession>
<gene>
    <name evidence="2" type="ORF">PIB30_087361</name>
</gene>
<dbReference type="Proteomes" id="UP001341840">
    <property type="component" value="Unassembled WGS sequence"/>
</dbReference>
<sequence length="170" mass="19561">MPTKGDKGGRPQVLLGRPFLKTTEFKLIYYDEIFNFSVGNVIKVFHLMPPPKPPKKRIQRLKVDNAEVRKESPRRKAKMQKNPSGKISDKKGIRNASPQSNGKRKKVLSNPEKKKKKKKKEPDEAITKKKRTLKCLSFDGLLGKLKVLKDVLCRNKSMDTHLVKNNSKWK</sequence>
<comment type="caution">
    <text evidence="2">The sequence shown here is derived from an EMBL/GenBank/DDBJ whole genome shotgun (WGS) entry which is preliminary data.</text>
</comment>
<name>A0ABU6TU06_9FABA</name>
<dbReference type="EMBL" id="JASCZI010092156">
    <property type="protein sequence ID" value="MED6151969.1"/>
    <property type="molecule type" value="Genomic_DNA"/>
</dbReference>
<evidence type="ECO:0000313" key="2">
    <source>
        <dbReference type="EMBL" id="MED6151969.1"/>
    </source>
</evidence>
<protein>
    <submittedName>
        <fullName evidence="2">Uncharacterized protein</fullName>
    </submittedName>
</protein>
<feature type="region of interest" description="Disordered" evidence="1">
    <location>
        <begin position="48"/>
        <end position="129"/>
    </location>
</feature>
<evidence type="ECO:0000313" key="3">
    <source>
        <dbReference type="Proteomes" id="UP001341840"/>
    </source>
</evidence>
<evidence type="ECO:0000256" key="1">
    <source>
        <dbReference type="SAM" id="MobiDB-lite"/>
    </source>
</evidence>
<feature type="compositionally biased region" description="Basic residues" evidence="1">
    <location>
        <begin position="102"/>
        <end position="119"/>
    </location>
</feature>
<reference evidence="2 3" key="1">
    <citation type="journal article" date="2023" name="Plants (Basel)">
        <title>Bridging the Gap: Combining Genomics and Transcriptomics Approaches to Understand Stylosanthes scabra, an Orphan Legume from the Brazilian Caatinga.</title>
        <authorList>
            <person name="Ferreira-Neto J.R.C."/>
            <person name="da Silva M.D."/>
            <person name="Binneck E."/>
            <person name="de Melo N.F."/>
            <person name="da Silva R.H."/>
            <person name="de Melo A.L.T.M."/>
            <person name="Pandolfi V."/>
            <person name="Bustamante F.O."/>
            <person name="Brasileiro-Vidal A.C."/>
            <person name="Benko-Iseppon A.M."/>
        </authorList>
    </citation>
    <scope>NUCLEOTIDE SEQUENCE [LARGE SCALE GENOMIC DNA]</scope>
    <source>
        <tissue evidence="2">Leaves</tissue>
    </source>
</reference>